<keyword evidence="2" id="KW-1185">Reference proteome</keyword>
<sequence length="38" mass="4675">MKSIYRISHAHLNAFPYIKSEKFLQVVFIFSDWKIRFI</sequence>
<dbReference type="AlphaFoldDB" id="D0I9L2"/>
<name>D0I9L2_GRIHO</name>
<dbReference type="EMBL" id="ADAQ01000012">
    <property type="protein sequence ID" value="EEY71727.1"/>
    <property type="molecule type" value="Genomic_DNA"/>
</dbReference>
<proteinExistence type="predicted"/>
<reference evidence="1 2" key="1">
    <citation type="submission" date="2009-10" db="EMBL/GenBank/DDBJ databases">
        <authorList>
            <consortium name="Los Alamos National Laboratory (LANL)"/>
            <consortium name="National Microbial Pathogen Data Resource (NMPDR)"/>
            <person name="Saunders E.H."/>
            <person name="Munk A.C."/>
            <person name="Tapia R."/>
            <person name="Green L."/>
            <person name="Rogers Y."/>
            <person name="Detter J.C."/>
            <person name="Bruce D."/>
            <person name="Brettin T.S."/>
            <person name="Colwell R.R."/>
            <person name="Huq A."/>
            <person name="Grim C.J."/>
            <person name="Hasan N.A."/>
            <person name="Bartels D."/>
            <person name="Vonstein V."/>
        </authorList>
    </citation>
    <scope>NUCLEOTIDE SEQUENCE [LARGE SCALE GENOMIC DNA]</scope>
    <source>
        <strain evidence="1 2">CIP 101886</strain>
    </source>
</reference>
<evidence type="ECO:0000313" key="1">
    <source>
        <dbReference type="EMBL" id="EEY71727.1"/>
    </source>
</evidence>
<gene>
    <name evidence="1" type="ORF">VHA_002149</name>
</gene>
<evidence type="ECO:0000313" key="2">
    <source>
        <dbReference type="Proteomes" id="UP000003604"/>
    </source>
</evidence>
<accession>D0I9L2</accession>
<comment type="caution">
    <text evidence="1">The sequence shown here is derived from an EMBL/GenBank/DDBJ whole genome shotgun (WGS) entry which is preliminary data.</text>
</comment>
<protein>
    <submittedName>
        <fullName evidence="1">Uncharacterized protein</fullName>
    </submittedName>
</protein>
<organism evidence="1 2">
    <name type="scientific">Grimontia hollisae CIP 101886</name>
    <dbReference type="NCBI Taxonomy" id="675812"/>
    <lineage>
        <taxon>Bacteria</taxon>
        <taxon>Pseudomonadati</taxon>
        <taxon>Pseudomonadota</taxon>
        <taxon>Gammaproteobacteria</taxon>
        <taxon>Vibrionales</taxon>
        <taxon>Vibrionaceae</taxon>
        <taxon>Grimontia</taxon>
    </lineage>
</organism>
<dbReference type="Proteomes" id="UP000003604">
    <property type="component" value="Unassembled WGS sequence"/>
</dbReference>